<dbReference type="GO" id="GO:0071885">
    <property type="term" value="F:N-terminal protein N-methyltransferase activity"/>
    <property type="evidence" value="ECO:0007669"/>
    <property type="project" value="UniProtKB-EC"/>
</dbReference>
<dbReference type="PANTHER" id="PTHR12753">
    <property type="entry name" value="AD-003 - RELATED"/>
    <property type="match status" value="1"/>
</dbReference>
<comment type="catalytic activity">
    <reaction evidence="10">
        <text>N-terminal L-alanyl-L-prolyl-L-lysyl-[protein] + 3 S-adenosyl-L-methionine = N-terminal N,N,N-trimethyl-L-alanyl-L-prolyl-L-lysyl-[protein] + 3 S-adenosyl-L-homocysteine + 3 H(+)</text>
        <dbReference type="Rhea" id="RHEA:54712"/>
        <dbReference type="Rhea" id="RHEA-COMP:13785"/>
        <dbReference type="Rhea" id="RHEA-COMP:13971"/>
        <dbReference type="ChEBI" id="CHEBI:15378"/>
        <dbReference type="ChEBI" id="CHEBI:57856"/>
        <dbReference type="ChEBI" id="CHEBI:59789"/>
        <dbReference type="ChEBI" id="CHEBI:138057"/>
        <dbReference type="ChEBI" id="CHEBI:138315"/>
        <dbReference type="EC" id="2.1.1.244"/>
    </reaction>
</comment>
<dbReference type="Gene3D" id="3.40.50.150">
    <property type="entry name" value="Vaccinia Virus protein VP39"/>
    <property type="match status" value="1"/>
</dbReference>
<dbReference type="SUPFAM" id="SSF53335">
    <property type="entry name" value="S-adenosyl-L-methionine-dependent methyltransferases"/>
    <property type="match status" value="1"/>
</dbReference>
<evidence type="ECO:0000313" key="12">
    <source>
        <dbReference type="EMBL" id="KZT26536.1"/>
    </source>
</evidence>
<evidence type="ECO:0000256" key="7">
    <source>
        <dbReference type="ARBA" id="ARBA00043129"/>
    </source>
</evidence>
<evidence type="ECO:0000256" key="3">
    <source>
        <dbReference type="ARBA" id="ARBA00022679"/>
    </source>
</evidence>
<evidence type="ECO:0000256" key="9">
    <source>
        <dbReference type="ARBA" id="ARBA00047885"/>
    </source>
</evidence>
<dbReference type="EMBL" id="KV425566">
    <property type="protein sequence ID" value="KZT26536.1"/>
    <property type="molecule type" value="Genomic_DNA"/>
</dbReference>
<organism evidence="12 13">
    <name type="scientific">Neolentinus lepideus HHB14362 ss-1</name>
    <dbReference type="NCBI Taxonomy" id="1314782"/>
    <lineage>
        <taxon>Eukaryota</taxon>
        <taxon>Fungi</taxon>
        <taxon>Dikarya</taxon>
        <taxon>Basidiomycota</taxon>
        <taxon>Agaricomycotina</taxon>
        <taxon>Agaricomycetes</taxon>
        <taxon>Gloeophyllales</taxon>
        <taxon>Gloeophyllaceae</taxon>
        <taxon>Neolentinus</taxon>
    </lineage>
</organism>
<evidence type="ECO:0000256" key="5">
    <source>
        <dbReference type="ARBA" id="ARBA00039112"/>
    </source>
</evidence>
<evidence type="ECO:0000256" key="1">
    <source>
        <dbReference type="ARBA" id="ARBA00009059"/>
    </source>
</evidence>
<evidence type="ECO:0000256" key="8">
    <source>
        <dbReference type="ARBA" id="ARBA00047306"/>
    </source>
</evidence>
<comment type="similarity">
    <text evidence="1">Belongs to the methyltransferase superfamily. NTM1 family.</text>
</comment>
<gene>
    <name evidence="12" type="ORF">NEOLEDRAFT_1177533</name>
</gene>
<keyword evidence="3" id="KW-0808">Transferase</keyword>
<dbReference type="EC" id="2.1.1.244" evidence="5"/>
<dbReference type="GO" id="GO:0032259">
    <property type="term" value="P:methylation"/>
    <property type="evidence" value="ECO:0007669"/>
    <property type="project" value="UniProtKB-KW"/>
</dbReference>
<accession>A0A165TE69</accession>
<comment type="catalytic activity">
    <reaction evidence="9">
        <text>N-terminal L-prolyl-L-prolyl-L-lysyl-[protein] + 2 S-adenosyl-L-methionine = N-terminal N,N-dimethyl-L-prolyl-L-prolyl-L-lysyl-[protein] + 2 S-adenosyl-L-homocysteine + 2 H(+)</text>
        <dbReference type="Rhea" id="RHEA:54736"/>
        <dbReference type="Rhea" id="RHEA-COMP:13787"/>
        <dbReference type="Rhea" id="RHEA-COMP:13974"/>
        <dbReference type="ChEBI" id="CHEBI:15378"/>
        <dbReference type="ChEBI" id="CHEBI:57856"/>
        <dbReference type="ChEBI" id="CHEBI:59789"/>
        <dbReference type="ChEBI" id="CHEBI:138059"/>
        <dbReference type="ChEBI" id="CHEBI:138318"/>
        <dbReference type="EC" id="2.1.1.244"/>
    </reaction>
</comment>
<evidence type="ECO:0000256" key="10">
    <source>
        <dbReference type="ARBA" id="ARBA00048167"/>
    </source>
</evidence>
<dbReference type="Pfam" id="PF05891">
    <property type="entry name" value="Methyltransf_PK"/>
    <property type="match status" value="3"/>
</dbReference>
<evidence type="ECO:0000256" key="6">
    <source>
        <dbReference type="ARBA" id="ARBA00039449"/>
    </source>
</evidence>
<dbReference type="InParanoid" id="A0A165TE69"/>
<proteinExistence type="inferred from homology"/>
<dbReference type="Proteomes" id="UP000076761">
    <property type="component" value="Unassembled WGS sequence"/>
</dbReference>
<keyword evidence="13" id="KW-1185">Reference proteome</keyword>
<dbReference type="PANTHER" id="PTHR12753:SF0">
    <property type="entry name" value="ALPHA N-TERMINAL PROTEIN METHYLTRANSFERASE 1"/>
    <property type="match status" value="1"/>
</dbReference>
<keyword evidence="2" id="KW-0489">Methyltransferase</keyword>
<protein>
    <recommendedName>
        <fullName evidence="6">Alpha N-terminal protein methyltransferase 1</fullName>
        <ecNumber evidence="5">2.1.1.244</ecNumber>
    </recommendedName>
    <alternativeName>
        <fullName evidence="7">X-Pro-Lys N-terminal protein methyltransferase 1</fullName>
    </alternativeName>
</protein>
<dbReference type="OrthoDB" id="1298661at2759"/>
<reference evidence="12 13" key="1">
    <citation type="journal article" date="2016" name="Mol. Biol. Evol.">
        <title>Comparative Genomics of Early-Diverging Mushroom-Forming Fungi Provides Insights into the Origins of Lignocellulose Decay Capabilities.</title>
        <authorList>
            <person name="Nagy L.G."/>
            <person name="Riley R."/>
            <person name="Tritt A."/>
            <person name="Adam C."/>
            <person name="Daum C."/>
            <person name="Floudas D."/>
            <person name="Sun H."/>
            <person name="Yadav J.S."/>
            <person name="Pangilinan J."/>
            <person name="Larsson K.H."/>
            <person name="Matsuura K."/>
            <person name="Barry K."/>
            <person name="Labutti K."/>
            <person name="Kuo R."/>
            <person name="Ohm R.A."/>
            <person name="Bhattacharya S.S."/>
            <person name="Shirouzu T."/>
            <person name="Yoshinaga Y."/>
            <person name="Martin F.M."/>
            <person name="Grigoriev I.V."/>
            <person name="Hibbett D.S."/>
        </authorList>
    </citation>
    <scope>NUCLEOTIDE SEQUENCE [LARGE SCALE GENOMIC DNA]</scope>
    <source>
        <strain evidence="12 13">HHB14362 ss-1</strain>
    </source>
</reference>
<keyword evidence="4" id="KW-0949">S-adenosyl-L-methionine</keyword>
<dbReference type="GO" id="GO:0005737">
    <property type="term" value="C:cytoplasm"/>
    <property type="evidence" value="ECO:0007669"/>
    <property type="project" value="TreeGrafter"/>
</dbReference>
<comment type="catalytic activity">
    <reaction evidence="8">
        <text>N-terminal L-seryl-L-prolyl-L-lysyl-[protein] + 3 S-adenosyl-L-methionine = N-terminal N,N,N-trimethyl-L-seryl-L-prolyl-L-lysyl-[protein] + 3 S-adenosyl-L-homocysteine + 3 H(+)</text>
        <dbReference type="Rhea" id="RHEA:54724"/>
        <dbReference type="Rhea" id="RHEA-COMP:13789"/>
        <dbReference type="Rhea" id="RHEA-COMP:13973"/>
        <dbReference type="ChEBI" id="CHEBI:15378"/>
        <dbReference type="ChEBI" id="CHEBI:57856"/>
        <dbReference type="ChEBI" id="CHEBI:59789"/>
        <dbReference type="ChEBI" id="CHEBI:138061"/>
        <dbReference type="ChEBI" id="CHEBI:138317"/>
        <dbReference type="EC" id="2.1.1.244"/>
    </reaction>
</comment>
<name>A0A165TE69_9AGAM</name>
<feature type="compositionally biased region" description="Low complexity" evidence="11">
    <location>
        <begin position="173"/>
        <end position="183"/>
    </location>
</feature>
<dbReference type="STRING" id="1314782.A0A165TE69"/>
<evidence type="ECO:0000313" key="13">
    <source>
        <dbReference type="Proteomes" id="UP000076761"/>
    </source>
</evidence>
<sequence>MSTQGEPDVTAGINYWSTQSADYDGVLGGFGTGSLPRIDALGSRQFALYLLPELSTVPSAVRPLHRPLTDQRTRALDVGAGVGRVTSDVLLPLFSDVVLAEPVECFILEAVARGRRSENDTSATAENVDPMTPWKGIKEKTKSVTFVQVTLQSLDPSHPQTSGKYYGRIGYQSSSGDGSESEPPSIPEDMDSGFDVIWCQWCLGHLSGPDLVAFLKGCRLALRDSVKGLIIVKENTCSDAPDGGSRIHLDEEDSSLTRLVRNPPRAVVERCEIGTNDANAFNLEYRSDMAFKQIFREAGLKIVYEQVQEGFPAGLYVVKMYALR</sequence>
<evidence type="ECO:0000256" key="2">
    <source>
        <dbReference type="ARBA" id="ARBA00022603"/>
    </source>
</evidence>
<dbReference type="InterPro" id="IPR008576">
    <property type="entry name" value="MeTrfase_NTM1"/>
</dbReference>
<evidence type="ECO:0000256" key="4">
    <source>
        <dbReference type="ARBA" id="ARBA00022691"/>
    </source>
</evidence>
<dbReference type="FunCoup" id="A0A165TE69">
    <property type="interactions" value="508"/>
</dbReference>
<dbReference type="AlphaFoldDB" id="A0A165TE69"/>
<feature type="region of interest" description="Disordered" evidence="11">
    <location>
        <begin position="155"/>
        <end position="187"/>
    </location>
</feature>
<evidence type="ECO:0000256" key="11">
    <source>
        <dbReference type="SAM" id="MobiDB-lite"/>
    </source>
</evidence>
<dbReference type="InterPro" id="IPR029063">
    <property type="entry name" value="SAM-dependent_MTases_sf"/>
</dbReference>